<evidence type="ECO:0000259" key="3">
    <source>
        <dbReference type="Pfam" id="PF05193"/>
    </source>
</evidence>
<dbReference type="InterPro" id="IPR050361">
    <property type="entry name" value="MPP/UQCRC_Complex"/>
</dbReference>
<name>A0A3R5X122_9BACT</name>
<protein>
    <submittedName>
        <fullName evidence="4">Insulinase family protein</fullName>
    </submittedName>
</protein>
<feature type="signal peptide" evidence="1">
    <location>
        <begin position="1"/>
        <end position="19"/>
    </location>
</feature>
<dbReference type="Pfam" id="PF05193">
    <property type="entry name" value="Peptidase_M16_C"/>
    <property type="match status" value="1"/>
</dbReference>
<dbReference type="Gene3D" id="3.30.830.10">
    <property type="entry name" value="Metalloenzyme, LuxS/M16 peptidase-like"/>
    <property type="match status" value="2"/>
</dbReference>
<feature type="domain" description="Peptidase M16 C-terminal" evidence="3">
    <location>
        <begin position="177"/>
        <end position="350"/>
    </location>
</feature>
<dbReference type="SUPFAM" id="SSF63411">
    <property type="entry name" value="LuxS/MPP-like metallohydrolase"/>
    <property type="match status" value="2"/>
</dbReference>
<sequence>MKKLLAASALFLISLTASAGDTMTLENGVRFTVIERPYTETVSVSVFIKGGLFRESKTNNGVGALMSSVWVKGSNMLREMEFYGGSVGAGQGTDSFEIGFSSTAEYMDKAIELFSPFLFSPEFSGDVFEREKAIQLEEIKAIQDDPSSLSFRNFMKLSYEGTPYALTIEGEKDSVEKLTLDDVKDFYPVILQGKSTFVTVAGRITPEQVQKLKTIFAAVPAGTEFTADCAYPAQKEEIYKEDRDPRTQQAKLYVGYEAPEASSPEYAAVKVMTDIMGGGMSSRYFSEMRKNRGYAYSVGAFYPSRLCKSRFVGHIGLEYANVPEAVKAMEEINKTFLNTLTDEELTKVKNYMLGRLLIETETNSKQAWYANFFLNAGLGSGYLTKYIEDIKAVDKDALKKAAEIFNKPKTVYVLR</sequence>
<feature type="domain" description="Peptidase M16 N-terminal" evidence="2">
    <location>
        <begin position="33"/>
        <end position="170"/>
    </location>
</feature>
<keyword evidence="1" id="KW-0732">Signal</keyword>
<dbReference type="AlphaFoldDB" id="A0A3R5X122"/>
<evidence type="ECO:0000313" key="4">
    <source>
        <dbReference type="EMBL" id="QAR31916.1"/>
    </source>
</evidence>
<dbReference type="EMBL" id="CP035108">
    <property type="protein sequence ID" value="QAR31916.1"/>
    <property type="molecule type" value="Genomic_DNA"/>
</dbReference>
<dbReference type="PANTHER" id="PTHR11851">
    <property type="entry name" value="METALLOPROTEASE"/>
    <property type="match status" value="1"/>
</dbReference>
<dbReference type="Pfam" id="PF00675">
    <property type="entry name" value="Peptidase_M16"/>
    <property type="match status" value="1"/>
</dbReference>
<evidence type="ECO:0000313" key="5">
    <source>
        <dbReference type="Proteomes" id="UP000287502"/>
    </source>
</evidence>
<dbReference type="InterPro" id="IPR007863">
    <property type="entry name" value="Peptidase_M16_C"/>
</dbReference>
<dbReference type="InterPro" id="IPR011249">
    <property type="entry name" value="Metalloenz_LuxS/M16"/>
</dbReference>
<organism evidence="4 5">
    <name type="scientific">Geovibrio thiophilus</name>
    <dbReference type="NCBI Taxonomy" id="139438"/>
    <lineage>
        <taxon>Bacteria</taxon>
        <taxon>Pseudomonadati</taxon>
        <taxon>Deferribacterota</taxon>
        <taxon>Deferribacteres</taxon>
        <taxon>Deferribacterales</taxon>
        <taxon>Geovibrionaceae</taxon>
        <taxon>Geovibrio</taxon>
    </lineage>
</organism>
<keyword evidence="5" id="KW-1185">Reference proteome</keyword>
<proteinExistence type="predicted"/>
<dbReference type="RefSeq" id="WP_128465203.1">
    <property type="nucleotide sequence ID" value="NZ_CP035108.1"/>
</dbReference>
<dbReference type="InterPro" id="IPR011765">
    <property type="entry name" value="Pept_M16_N"/>
</dbReference>
<evidence type="ECO:0000259" key="2">
    <source>
        <dbReference type="Pfam" id="PF00675"/>
    </source>
</evidence>
<feature type="chain" id="PRO_5018660996" evidence="1">
    <location>
        <begin position="20"/>
        <end position="415"/>
    </location>
</feature>
<dbReference type="PANTHER" id="PTHR11851:SF224">
    <property type="entry name" value="PROCESSING PROTEASE"/>
    <property type="match status" value="1"/>
</dbReference>
<accession>A0A3R5X122</accession>
<dbReference type="GO" id="GO:0046872">
    <property type="term" value="F:metal ion binding"/>
    <property type="evidence" value="ECO:0007669"/>
    <property type="project" value="InterPro"/>
</dbReference>
<evidence type="ECO:0000256" key="1">
    <source>
        <dbReference type="SAM" id="SignalP"/>
    </source>
</evidence>
<dbReference type="OrthoDB" id="9811314at2"/>
<dbReference type="Proteomes" id="UP000287502">
    <property type="component" value="Chromosome"/>
</dbReference>
<dbReference type="KEGG" id="gtl:EP073_00415"/>
<gene>
    <name evidence="4" type="ORF">EP073_00415</name>
</gene>
<reference evidence="4 5" key="1">
    <citation type="submission" date="2019-01" db="EMBL/GenBank/DDBJ databases">
        <title>Geovibrio thiophilus DSM 11263, complete genome.</title>
        <authorList>
            <person name="Spring S."/>
            <person name="Bunk B."/>
            <person name="Sproer C."/>
        </authorList>
    </citation>
    <scope>NUCLEOTIDE SEQUENCE [LARGE SCALE GENOMIC DNA]</scope>
    <source>
        <strain evidence="4 5">DSM 11263</strain>
    </source>
</reference>